<dbReference type="AlphaFoldDB" id="A0A1E1EYF1"/>
<keyword evidence="1" id="KW-0472">Membrane</keyword>
<dbReference type="KEGG" id="sclo:SCLO_1002210"/>
<keyword evidence="1" id="KW-0812">Transmembrane</keyword>
<evidence type="ECO:0000313" key="2">
    <source>
        <dbReference type="EMBL" id="BAV63261.1"/>
    </source>
</evidence>
<organism evidence="2 3">
    <name type="scientific">Sphingobium cloacae</name>
    <dbReference type="NCBI Taxonomy" id="120107"/>
    <lineage>
        <taxon>Bacteria</taxon>
        <taxon>Pseudomonadati</taxon>
        <taxon>Pseudomonadota</taxon>
        <taxon>Alphaproteobacteria</taxon>
        <taxon>Sphingomonadales</taxon>
        <taxon>Sphingomonadaceae</taxon>
        <taxon>Sphingobium</taxon>
    </lineage>
</organism>
<proteinExistence type="predicted"/>
<protein>
    <recommendedName>
        <fullName evidence="4">Copper resistance protein D domain-containing protein</fullName>
    </recommendedName>
</protein>
<gene>
    <name evidence="2" type="ORF">SCLO_1002210</name>
</gene>
<dbReference type="Proteomes" id="UP000218272">
    <property type="component" value="Chromosome SCLO_1"/>
</dbReference>
<feature type="transmembrane region" description="Helical" evidence="1">
    <location>
        <begin position="131"/>
        <end position="153"/>
    </location>
</feature>
<evidence type="ECO:0008006" key="4">
    <source>
        <dbReference type="Google" id="ProtNLM"/>
    </source>
</evidence>
<dbReference type="RefSeq" id="WP_066516571.1">
    <property type="nucleotide sequence ID" value="NZ_AP017655.1"/>
</dbReference>
<dbReference type="OrthoDB" id="7356530at2"/>
<reference evidence="2 3" key="1">
    <citation type="submission" date="2016-10" db="EMBL/GenBank/DDBJ databases">
        <title>Complete Genome Sequence of the Nonylphenol-Degrading Bacterium Sphingobium cloacae JCM 10874T.</title>
        <authorList>
            <person name="Ootsuka M."/>
            <person name="Nishizawa T."/>
            <person name="Ohta H."/>
        </authorList>
    </citation>
    <scope>NUCLEOTIDE SEQUENCE [LARGE SCALE GENOMIC DNA]</scope>
    <source>
        <strain evidence="2 3">JCM 10874</strain>
    </source>
</reference>
<evidence type="ECO:0000313" key="3">
    <source>
        <dbReference type="Proteomes" id="UP000218272"/>
    </source>
</evidence>
<feature type="transmembrane region" description="Helical" evidence="1">
    <location>
        <begin position="87"/>
        <end position="110"/>
    </location>
</feature>
<keyword evidence="3" id="KW-1185">Reference proteome</keyword>
<name>A0A1E1EYF1_9SPHN</name>
<accession>A0A1E1EYF1</accession>
<feature type="transmembrane region" description="Helical" evidence="1">
    <location>
        <begin position="6"/>
        <end position="30"/>
    </location>
</feature>
<sequence>MDDVIIARAIHVVAVLFWIGGVAFVTLVVMPSVRSGHPPKERLSAFHRIEGRFAPQARIWVLLAGASGFWMTWRGQMWGRFLDPSCWWMHAMVAVWLVFAAMLFLIEPFFLHRHMERTARPARDFARMEQIHRVLLAASVVALAGAVGGSHGLF</sequence>
<keyword evidence="1" id="KW-1133">Transmembrane helix</keyword>
<dbReference type="EMBL" id="AP017655">
    <property type="protein sequence ID" value="BAV63261.1"/>
    <property type="molecule type" value="Genomic_DNA"/>
</dbReference>
<evidence type="ECO:0000256" key="1">
    <source>
        <dbReference type="SAM" id="Phobius"/>
    </source>
</evidence>
<feature type="transmembrane region" description="Helical" evidence="1">
    <location>
        <begin position="57"/>
        <end position="75"/>
    </location>
</feature>